<comment type="similarity">
    <text evidence="6">Belongs to the cation diffusion facilitator (CDF) transporter (TC 2.A.4) family. SLC30A subfamily.</text>
</comment>
<feature type="transmembrane region" description="Helical" evidence="6">
    <location>
        <begin position="292"/>
        <end position="312"/>
    </location>
</feature>
<dbReference type="OrthoDB" id="5382797at2759"/>
<keyword evidence="3 6" id="KW-0812">Transmembrane</keyword>
<evidence type="ECO:0000256" key="4">
    <source>
        <dbReference type="ARBA" id="ARBA00022989"/>
    </source>
</evidence>
<name>A0A6A6U1L0_9PEZI</name>
<feature type="compositionally biased region" description="Polar residues" evidence="7">
    <location>
        <begin position="40"/>
        <end position="61"/>
    </location>
</feature>
<evidence type="ECO:0000313" key="10">
    <source>
        <dbReference type="Proteomes" id="UP000799302"/>
    </source>
</evidence>
<comment type="function">
    <text evidence="6">Functions as a zinc transporter.</text>
</comment>
<dbReference type="PANTHER" id="PTHR45755">
    <property type="match status" value="1"/>
</dbReference>
<dbReference type="GO" id="GO:0005385">
    <property type="term" value="F:zinc ion transmembrane transporter activity"/>
    <property type="evidence" value="ECO:0007669"/>
    <property type="project" value="UniProtKB-UniRule"/>
</dbReference>
<evidence type="ECO:0000256" key="3">
    <source>
        <dbReference type="ARBA" id="ARBA00022692"/>
    </source>
</evidence>
<keyword evidence="2 6" id="KW-0813">Transport</keyword>
<evidence type="ECO:0000256" key="2">
    <source>
        <dbReference type="ARBA" id="ARBA00022448"/>
    </source>
</evidence>
<keyword evidence="4 6" id="KW-1133">Transmembrane helix</keyword>
<feature type="compositionally biased region" description="Polar residues" evidence="7">
    <location>
        <begin position="22"/>
        <end position="31"/>
    </location>
</feature>
<sequence>MQSTPTINVPPPENFPPRASPRSVSFSQGTLSPAGPYSPRRSSQNDAIGTESTPNPFNFETEQYLVGPAPNSLKSDLGRRRGHKYARSSVSHHIILSPAPRTPLQLPISLPVPTFREFRASMTKEQKTRWIWCLCHLAVAAYVQIRAHESLSQTALSHLLFFDVLGAFLCMAVDVSRNFEVWNRSSISHPFGLERSEVLAGLAMSIILLFMGLDLFSHGLTHALESSEGPGAAHGHRHDPPSGYGLILAPLAAIMCTVISASTLGNHARIGKAIRFPLFESLPSAFRNPSHFLPISLSIFLLVLPLFGVHMSGIVDPILGFTYAIGMVTLGSRLCYGVGRMLLMSYSGPGVRQIVQELTKEPAVSGVDEAKVWQVHYGLCMANFKLRVRSRDQVEMLRERVARLVKNGLGGGYGEGSKGVKWEISTQITIER</sequence>
<gene>
    <name evidence="9" type="ORF">BT63DRAFT_67875</name>
</gene>
<dbReference type="GO" id="GO:0006882">
    <property type="term" value="P:intracellular zinc ion homeostasis"/>
    <property type="evidence" value="ECO:0007669"/>
    <property type="project" value="InterPro"/>
</dbReference>
<feature type="transmembrane region" description="Helical" evidence="6">
    <location>
        <begin position="159"/>
        <end position="177"/>
    </location>
</feature>
<dbReference type="Proteomes" id="UP000799302">
    <property type="component" value="Unassembled WGS sequence"/>
</dbReference>
<dbReference type="SUPFAM" id="SSF161111">
    <property type="entry name" value="Cation efflux protein transmembrane domain-like"/>
    <property type="match status" value="1"/>
</dbReference>
<keyword evidence="5 6" id="KW-0472">Membrane</keyword>
<dbReference type="Gene3D" id="1.20.1510.10">
    <property type="entry name" value="Cation efflux protein transmembrane domain"/>
    <property type="match status" value="1"/>
</dbReference>
<comment type="subcellular location">
    <subcellularLocation>
        <location evidence="6">Endoplasmic reticulum membrane</location>
        <topology evidence="6">Multi-pass membrane protein</topology>
    </subcellularLocation>
    <subcellularLocation>
        <location evidence="1">Membrane</location>
        <topology evidence="1">Multi-pass membrane protein</topology>
    </subcellularLocation>
</comment>
<evidence type="ECO:0000256" key="7">
    <source>
        <dbReference type="SAM" id="MobiDB-lite"/>
    </source>
</evidence>
<reference evidence="9" key="1">
    <citation type="journal article" date="2020" name="Stud. Mycol.">
        <title>101 Dothideomycetes genomes: a test case for predicting lifestyles and emergence of pathogens.</title>
        <authorList>
            <person name="Haridas S."/>
            <person name="Albert R."/>
            <person name="Binder M."/>
            <person name="Bloem J."/>
            <person name="Labutti K."/>
            <person name="Salamov A."/>
            <person name="Andreopoulos B."/>
            <person name="Baker S."/>
            <person name="Barry K."/>
            <person name="Bills G."/>
            <person name="Bluhm B."/>
            <person name="Cannon C."/>
            <person name="Castanera R."/>
            <person name="Culley D."/>
            <person name="Daum C."/>
            <person name="Ezra D."/>
            <person name="Gonzalez J."/>
            <person name="Henrissat B."/>
            <person name="Kuo A."/>
            <person name="Liang C."/>
            <person name="Lipzen A."/>
            <person name="Lutzoni F."/>
            <person name="Magnuson J."/>
            <person name="Mondo S."/>
            <person name="Nolan M."/>
            <person name="Ohm R."/>
            <person name="Pangilinan J."/>
            <person name="Park H.-J."/>
            <person name="Ramirez L."/>
            <person name="Alfaro M."/>
            <person name="Sun H."/>
            <person name="Tritt A."/>
            <person name="Yoshinaga Y."/>
            <person name="Zwiers L.-H."/>
            <person name="Turgeon B."/>
            <person name="Goodwin S."/>
            <person name="Spatafora J."/>
            <person name="Crous P."/>
            <person name="Grigoriev I."/>
        </authorList>
    </citation>
    <scope>NUCLEOTIDE SEQUENCE</scope>
    <source>
        <strain evidence="9">CBS 115976</strain>
    </source>
</reference>
<dbReference type="GO" id="GO:0031410">
    <property type="term" value="C:cytoplasmic vesicle"/>
    <property type="evidence" value="ECO:0007669"/>
    <property type="project" value="TreeGrafter"/>
</dbReference>
<dbReference type="AlphaFoldDB" id="A0A6A6U1L0"/>
<feature type="compositionally biased region" description="Pro residues" evidence="7">
    <location>
        <begin position="8"/>
        <end position="19"/>
    </location>
</feature>
<feature type="domain" description="Cation efflux protein transmembrane" evidence="8">
    <location>
        <begin position="186"/>
        <end position="342"/>
    </location>
</feature>
<dbReference type="InterPro" id="IPR045316">
    <property type="entry name" value="Msc2-like"/>
</dbReference>
<dbReference type="InterPro" id="IPR027469">
    <property type="entry name" value="Cation_efflux_TMD_sf"/>
</dbReference>
<organism evidence="9 10">
    <name type="scientific">Microthyrium microscopicum</name>
    <dbReference type="NCBI Taxonomy" id="703497"/>
    <lineage>
        <taxon>Eukaryota</taxon>
        <taxon>Fungi</taxon>
        <taxon>Dikarya</taxon>
        <taxon>Ascomycota</taxon>
        <taxon>Pezizomycotina</taxon>
        <taxon>Dothideomycetes</taxon>
        <taxon>Dothideomycetes incertae sedis</taxon>
        <taxon>Microthyriales</taxon>
        <taxon>Microthyriaceae</taxon>
        <taxon>Microthyrium</taxon>
    </lineage>
</organism>
<feature type="transmembrane region" description="Helical" evidence="6">
    <location>
        <begin position="244"/>
        <end position="265"/>
    </location>
</feature>
<keyword evidence="10" id="KW-1185">Reference proteome</keyword>
<evidence type="ECO:0000256" key="5">
    <source>
        <dbReference type="ARBA" id="ARBA00023136"/>
    </source>
</evidence>
<evidence type="ECO:0000259" key="8">
    <source>
        <dbReference type="Pfam" id="PF01545"/>
    </source>
</evidence>
<dbReference type="GO" id="GO:1904257">
    <property type="term" value="P:zinc ion import into Golgi lumen"/>
    <property type="evidence" value="ECO:0007669"/>
    <property type="project" value="TreeGrafter"/>
</dbReference>
<evidence type="ECO:0000313" key="9">
    <source>
        <dbReference type="EMBL" id="KAF2665526.1"/>
    </source>
</evidence>
<dbReference type="PANTHER" id="PTHR45755:SF5">
    <property type="entry name" value="ZINC TRANSPORTER"/>
    <property type="match status" value="1"/>
</dbReference>
<dbReference type="InterPro" id="IPR058533">
    <property type="entry name" value="Cation_efflux_TM"/>
</dbReference>
<dbReference type="GO" id="GO:0005789">
    <property type="term" value="C:endoplasmic reticulum membrane"/>
    <property type="evidence" value="ECO:0007669"/>
    <property type="project" value="UniProtKB-SubCell"/>
</dbReference>
<protein>
    <recommendedName>
        <fullName evidence="6">Zinc transporter</fullName>
    </recommendedName>
</protein>
<accession>A0A6A6U1L0</accession>
<evidence type="ECO:0000256" key="1">
    <source>
        <dbReference type="ARBA" id="ARBA00004141"/>
    </source>
</evidence>
<feature type="transmembrane region" description="Helical" evidence="6">
    <location>
        <begin position="198"/>
        <end position="224"/>
    </location>
</feature>
<dbReference type="EMBL" id="MU004240">
    <property type="protein sequence ID" value="KAF2665526.1"/>
    <property type="molecule type" value="Genomic_DNA"/>
</dbReference>
<evidence type="ECO:0000256" key="6">
    <source>
        <dbReference type="RuleBase" id="RU369017"/>
    </source>
</evidence>
<proteinExistence type="inferred from homology"/>
<keyword evidence="6" id="KW-0256">Endoplasmic reticulum</keyword>
<dbReference type="Pfam" id="PF01545">
    <property type="entry name" value="Cation_efflux"/>
    <property type="match status" value="1"/>
</dbReference>
<feature type="transmembrane region" description="Helical" evidence="6">
    <location>
        <begin position="129"/>
        <end position="147"/>
    </location>
</feature>
<feature type="transmembrane region" description="Helical" evidence="6">
    <location>
        <begin position="318"/>
        <end position="336"/>
    </location>
</feature>
<keyword evidence="6" id="KW-0406">Ion transport</keyword>
<feature type="region of interest" description="Disordered" evidence="7">
    <location>
        <begin position="1"/>
        <end position="61"/>
    </location>
</feature>
<dbReference type="GO" id="GO:0005794">
    <property type="term" value="C:Golgi apparatus"/>
    <property type="evidence" value="ECO:0007669"/>
    <property type="project" value="TreeGrafter"/>
</dbReference>